<dbReference type="Proteomes" id="UP000288246">
    <property type="component" value="Unassembled WGS sequence"/>
</dbReference>
<evidence type="ECO:0000313" key="4">
    <source>
        <dbReference type="EMBL" id="GCD18869.1"/>
    </source>
</evidence>
<dbReference type="RefSeq" id="WP_124341420.1">
    <property type="nucleotide sequence ID" value="NZ_BHYL01000034.1"/>
</dbReference>
<reference evidence="4 5" key="1">
    <citation type="submission" date="2018-11" db="EMBL/GenBank/DDBJ databases">
        <title>Draft genome sequence of Cellulomonas takizawaensis strain TKZ-21.</title>
        <authorList>
            <person name="Yamamura H."/>
            <person name="Hayashi T."/>
            <person name="Hamada M."/>
            <person name="Serisawa Y."/>
            <person name="Matsuyama K."/>
            <person name="Nakagawa Y."/>
            <person name="Otoguro M."/>
            <person name="Yanagida F."/>
            <person name="Hayakawa M."/>
        </authorList>
    </citation>
    <scope>NUCLEOTIDE SEQUENCE [LARGE SCALE GENOMIC DNA]</scope>
    <source>
        <strain evidence="4 5">TKZ-21</strain>
    </source>
</reference>
<comment type="caution">
    <text evidence="4">The sequence shown here is derived from an EMBL/GenBank/DDBJ whole genome shotgun (WGS) entry which is preliminary data.</text>
</comment>
<dbReference type="OrthoDB" id="3505279at2"/>
<gene>
    <name evidence="4" type="ORF">CTKZ_04310</name>
</gene>
<dbReference type="GO" id="GO:0000166">
    <property type="term" value="F:nucleotide binding"/>
    <property type="evidence" value="ECO:0007669"/>
    <property type="project" value="InterPro"/>
</dbReference>
<dbReference type="Pfam" id="PF01408">
    <property type="entry name" value="GFO_IDH_MocA"/>
    <property type="match status" value="1"/>
</dbReference>
<keyword evidence="1" id="KW-0520">NAD</keyword>
<sequence length="387" mass="43077">MTSRTLRIAMNGITGRMGYRQHLVRSILPIRDQGGVTLEDGTRLQVEPILVGRNADKVKELAALHGVEHWTTDADAVIDDPTVDVYFDAQVTSRRYAALTAAMKAGKHIFTEKPTAETLEEAIDLARLRETTGVTAGVVHDKLYLPGLVKLRRLVDEGFFGRILSLRGEFGYWVFEGDVQEAQRPSWNYRKEDGGGIVVDMFCHWNYVLEGILGQVRTVNAQAVTHIPTRWDEQGHEYAATADDAAYGIFEIETPGGDPVIAQINSSWAVRVFRDELVEFQVDGTHGSAVAGLRNCVAQQRAHTPKPVWNPDLPVTEPFRDQWLEVPANADLDNGFKLQWEEFLRDVAAGRTHRFDLLSAARGVQLAELGLQSSAEGRRLPVPEISL</sequence>
<dbReference type="PANTHER" id="PTHR42840:SF8">
    <property type="entry name" value="OXIDOREDUCTASE"/>
    <property type="match status" value="1"/>
</dbReference>
<dbReference type="Gene3D" id="3.30.360.10">
    <property type="entry name" value="Dihydrodipicolinate Reductase, domain 2"/>
    <property type="match status" value="1"/>
</dbReference>
<dbReference type="FunFam" id="3.30.360.10:FF:000028">
    <property type="entry name" value="GLUCOSE-FRUCTOSE OXIDOREDUCTASE"/>
    <property type="match status" value="1"/>
</dbReference>
<dbReference type="AlphaFoldDB" id="A0A401UW10"/>
<dbReference type="InterPro" id="IPR036291">
    <property type="entry name" value="NAD(P)-bd_dom_sf"/>
</dbReference>
<accession>A0A401UW10</accession>
<dbReference type="SUPFAM" id="SSF51735">
    <property type="entry name" value="NAD(P)-binding Rossmann-fold domains"/>
    <property type="match status" value="1"/>
</dbReference>
<evidence type="ECO:0000313" key="5">
    <source>
        <dbReference type="Proteomes" id="UP000288246"/>
    </source>
</evidence>
<dbReference type="InterPro" id="IPR055170">
    <property type="entry name" value="GFO_IDH_MocA-like_dom"/>
</dbReference>
<feature type="domain" description="GFO/IDH/MocA-like oxidoreductase" evidence="3">
    <location>
        <begin position="150"/>
        <end position="289"/>
    </location>
</feature>
<evidence type="ECO:0000256" key="1">
    <source>
        <dbReference type="ARBA" id="ARBA00023027"/>
    </source>
</evidence>
<dbReference type="PANTHER" id="PTHR42840">
    <property type="entry name" value="NAD(P)-BINDING ROSSMANN-FOLD SUPERFAMILY PROTEIN-RELATED"/>
    <property type="match status" value="1"/>
</dbReference>
<evidence type="ECO:0000259" key="2">
    <source>
        <dbReference type="Pfam" id="PF01408"/>
    </source>
</evidence>
<dbReference type="EMBL" id="BHYL01000034">
    <property type="protein sequence ID" value="GCD18869.1"/>
    <property type="molecule type" value="Genomic_DNA"/>
</dbReference>
<evidence type="ECO:0000259" key="3">
    <source>
        <dbReference type="Pfam" id="PF22725"/>
    </source>
</evidence>
<protein>
    <submittedName>
        <fullName evidence="4">Oxidoreductase</fullName>
    </submittedName>
</protein>
<keyword evidence="5" id="KW-1185">Reference proteome</keyword>
<dbReference type="SUPFAM" id="SSF55347">
    <property type="entry name" value="Glyceraldehyde-3-phosphate dehydrogenase-like, C-terminal domain"/>
    <property type="match status" value="1"/>
</dbReference>
<dbReference type="Pfam" id="PF22725">
    <property type="entry name" value="GFO_IDH_MocA_C3"/>
    <property type="match status" value="1"/>
</dbReference>
<organism evidence="4 5">
    <name type="scientific">Cellulomonas algicola</name>
    <dbReference type="NCBI Taxonomy" id="2071633"/>
    <lineage>
        <taxon>Bacteria</taxon>
        <taxon>Bacillati</taxon>
        <taxon>Actinomycetota</taxon>
        <taxon>Actinomycetes</taxon>
        <taxon>Micrococcales</taxon>
        <taxon>Cellulomonadaceae</taxon>
        <taxon>Cellulomonas</taxon>
    </lineage>
</organism>
<dbReference type="Gene3D" id="3.40.50.720">
    <property type="entry name" value="NAD(P)-binding Rossmann-like Domain"/>
    <property type="match status" value="1"/>
</dbReference>
<dbReference type="InterPro" id="IPR000683">
    <property type="entry name" value="Gfo/Idh/MocA-like_OxRdtase_N"/>
</dbReference>
<proteinExistence type="predicted"/>
<feature type="domain" description="Gfo/Idh/MocA-like oxidoreductase N-terminal" evidence="2">
    <location>
        <begin position="50"/>
        <end position="138"/>
    </location>
</feature>
<name>A0A401UW10_9CELL</name>